<organism evidence="1">
    <name type="scientific">Fervidobacterium pennivorans</name>
    <dbReference type="NCBI Taxonomy" id="93466"/>
    <lineage>
        <taxon>Bacteria</taxon>
        <taxon>Thermotogati</taxon>
        <taxon>Thermotogota</taxon>
        <taxon>Thermotogae</taxon>
        <taxon>Thermotogales</taxon>
        <taxon>Fervidobacteriaceae</taxon>
        <taxon>Fervidobacterium</taxon>
    </lineage>
</organism>
<name>A0A7C4RYH6_FERPE</name>
<dbReference type="EMBL" id="DSZT01000078">
    <property type="protein sequence ID" value="HGU41817.1"/>
    <property type="molecule type" value="Genomic_DNA"/>
</dbReference>
<protein>
    <submittedName>
        <fullName evidence="1">Uncharacterized protein</fullName>
    </submittedName>
</protein>
<reference evidence="1" key="1">
    <citation type="journal article" date="2020" name="mSystems">
        <title>Genome- and Community-Level Interaction Insights into Carbon Utilization and Element Cycling Functions of Hydrothermarchaeota in Hydrothermal Sediment.</title>
        <authorList>
            <person name="Zhou Z."/>
            <person name="Liu Y."/>
            <person name="Xu W."/>
            <person name="Pan J."/>
            <person name="Luo Z.H."/>
            <person name="Li M."/>
        </authorList>
    </citation>
    <scope>NUCLEOTIDE SEQUENCE [LARGE SCALE GENOMIC DNA]</scope>
    <source>
        <strain evidence="1">SpSt-604</strain>
    </source>
</reference>
<gene>
    <name evidence="1" type="ORF">ENT72_02690</name>
</gene>
<sequence>MSVELVEVLKSLKESFEKTEKMIDILEESGFSIKDVHQALPTFIALMAMGVKKDSKEALRYIDLLCDSAKEIIEKFFCKER</sequence>
<proteinExistence type="predicted"/>
<dbReference type="AlphaFoldDB" id="A0A7C4RYH6"/>
<evidence type="ECO:0000313" key="1">
    <source>
        <dbReference type="EMBL" id="HGU41817.1"/>
    </source>
</evidence>
<comment type="caution">
    <text evidence="1">The sequence shown here is derived from an EMBL/GenBank/DDBJ whole genome shotgun (WGS) entry which is preliminary data.</text>
</comment>
<accession>A0A7C4RYH6</accession>